<keyword evidence="4" id="KW-1185">Reference proteome</keyword>
<dbReference type="RefSeq" id="WP_008826370.1">
    <property type="nucleotide sequence ID" value="NZ_AFNU02000001.1"/>
</dbReference>
<dbReference type="Pfam" id="PF02033">
    <property type="entry name" value="RBFA"/>
    <property type="match status" value="1"/>
</dbReference>
<gene>
    <name evidence="2 3" type="primary">rbfA</name>
    <name evidence="3" type="ORF">HLPCO_000176</name>
</gene>
<comment type="similarity">
    <text evidence="2">Belongs to the RbfA family.</text>
</comment>
<name>U2FLB0_9MOLU</name>
<evidence type="ECO:0000313" key="4">
    <source>
        <dbReference type="Proteomes" id="UP000005707"/>
    </source>
</evidence>
<dbReference type="STRING" id="1033810.HLPCO_000176"/>
<organism evidence="3 4">
    <name type="scientific">Haloplasma contractile SSD-17B</name>
    <dbReference type="NCBI Taxonomy" id="1033810"/>
    <lineage>
        <taxon>Bacteria</taxon>
        <taxon>Bacillati</taxon>
        <taxon>Mycoplasmatota</taxon>
        <taxon>Mollicutes</taxon>
        <taxon>Haloplasmatales</taxon>
        <taxon>Haloplasmataceae</taxon>
        <taxon>Haloplasma</taxon>
    </lineage>
</organism>
<keyword evidence="1 2" id="KW-0690">Ribosome biogenesis</keyword>
<evidence type="ECO:0000313" key="3">
    <source>
        <dbReference type="EMBL" id="ERJ13525.1"/>
    </source>
</evidence>
<dbReference type="OrthoDB" id="307788at2"/>
<dbReference type="GO" id="GO:0043024">
    <property type="term" value="F:ribosomal small subunit binding"/>
    <property type="evidence" value="ECO:0007669"/>
    <property type="project" value="TreeGrafter"/>
</dbReference>
<dbReference type="InterPro" id="IPR015946">
    <property type="entry name" value="KH_dom-like_a/b"/>
</dbReference>
<comment type="subcellular location">
    <subcellularLocation>
        <location evidence="2">Cytoplasm</location>
    </subcellularLocation>
</comment>
<dbReference type="FunCoup" id="U2FLB0">
    <property type="interactions" value="369"/>
</dbReference>
<evidence type="ECO:0000256" key="2">
    <source>
        <dbReference type="HAMAP-Rule" id="MF_00003"/>
    </source>
</evidence>
<comment type="caution">
    <text evidence="3">The sequence shown here is derived from an EMBL/GenBank/DDBJ whole genome shotgun (WGS) entry which is preliminary data.</text>
</comment>
<keyword evidence="2" id="KW-0963">Cytoplasm</keyword>
<dbReference type="InterPro" id="IPR000238">
    <property type="entry name" value="RbfA"/>
</dbReference>
<dbReference type="Gene3D" id="3.30.300.20">
    <property type="match status" value="1"/>
</dbReference>
<dbReference type="EMBL" id="AFNU02000001">
    <property type="protein sequence ID" value="ERJ13525.1"/>
    <property type="molecule type" value="Genomic_DNA"/>
</dbReference>
<dbReference type="AlphaFoldDB" id="U2FLB0"/>
<evidence type="ECO:0000256" key="1">
    <source>
        <dbReference type="ARBA" id="ARBA00022517"/>
    </source>
</evidence>
<comment type="function">
    <text evidence="2">One of several proteins that assist in the late maturation steps of the functional core of the 30S ribosomal subunit. Associates with free 30S ribosomal subunits (but not with 30S subunits that are part of 70S ribosomes or polysomes). Required for efficient processing of 16S rRNA. May interact with the 5'-terminal helix region of 16S rRNA.</text>
</comment>
<dbReference type="PANTHER" id="PTHR33515:SF1">
    <property type="entry name" value="RIBOSOME-BINDING FACTOR A, CHLOROPLASTIC-RELATED"/>
    <property type="match status" value="1"/>
</dbReference>
<reference evidence="3 4" key="1">
    <citation type="journal article" date="2011" name="J. Bacteriol.">
        <title>Genome sequence of Haloplasma contractile, an unusual contractile bacterium from a deep-sea anoxic brine lake.</title>
        <authorList>
            <person name="Antunes A."/>
            <person name="Alam I."/>
            <person name="El Dorry H."/>
            <person name="Siam R."/>
            <person name="Robertson A."/>
            <person name="Bajic V.B."/>
            <person name="Stingl U."/>
        </authorList>
    </citation>
    <scope>NUCLEOTIDE SEQUENCE [LARGE SCALE GENOMIC DNA]</scope>
    <source>
        <strain evidence="3 4">SSD-17B</strain>
    </source>
</reference>
<dbReference type="NCBIfam" id="TIGR00082">
    <property type="entry name" value="rbfA"/>
    <property type="match status" value="1"/>
</dbReference>
<dbReference type="InParanoid" id="U2FLB0"/>
<protein>
    <recommendedName>
        <fullName evidence="2">Ribosome-binding factor A</fullName>
    </recommendedName>
</protein>
<reference evidence="3 4" key="2">
    <citation type="journal article" date="2013" name="PLoS ONE">
        <title>INDIGO - INtegrated Data Warehouse of MIcrobial GenOmes with Examples from the Red Sea Extremophiles.</title>
        <authorList>
            <person name="Alam I."/>
            <person name="Antunes A."/>
            <person name="Kamau A.A."/>
            <person name="Ba Alawi W."/>
            <person name="Kalkatawi M."/>
            <person name="Stingl U."/>
            <person name="Bajic V.B."/>
        </authorList>
    </citation>
    <scope>NUCLEOTIDE SEQUENCE [LARGE SCALE GENOMIC DNA]</scope>
    <source>
        <strain evidence="3 4">SSD-17B</strain>
    </source>
</reference>
<proteinExistence type="inferred from homology"/>
<dbReference type="Proteomes" id="UP000005707">
    <property type="component" value="Unassembled WGS sequence"/>
</dbReference>
<dbReference type="GO" id="GO:0030490">
    <property type="term" value="P:maturation of SSU-rRNA"/>
    <property type="evidence" value="ECO:0007669"/>
    <property type="project" value="UniProtKB-UniRule"/>
</dbReference>
<dbReference type="PANTHER" id="PTHR33515">
    <property type="entry name" value="RIBOSOME-BINDING FACTOR A, CHLOROPLASTIC-RELATED"/>
    <property type="match status" value="1"/>
</dbReference>
<comment type="subunit">
    <text evidence="2">Monomer. Binds 30S ribosomal subunits, but not 50S ribosomal subunits or 70S ribosomes.</text>
</comment>
<dbReference type="InterPro" id="IPR023799">
    <property type="entry name" value="RbfA_dom_sf"/>
</dbReference>
<dbReference type="GO" id="GO:0005829">
    <property type="term" value="C:cytosol"/>
    <property type="evidence" value="ECO:0007669"/>
    <property type="project" value="TreeGrafter"/>
</dbReference>
<accession>U2FLB0</accession>
<dbReference type="eggNOG" id="COG0858">
    <property type="taxonomic scope" value="Bacteria"/>
</dbReference>
<sequence>MSSVRVQKVAKQIEREVSKILQMEVKDKRLNFITVTGVDLSNDYSFAKIHYTVLGNEDKKEAVANGLEKAKGFIRSALSSRVQIRKLPELIFTYDESIEYGNKIQKMLNQLNK</sequence>
<dbReference type="SUPFAM" id="SSF89919">
    <property type="entry name" value="Ribosome-binding factor A, RbfA"/>
    <property type="match status" value="1"/>
</dbReference>
<dbReference type="HAMAP" id="MF_00003">
    <property type="entry name" value="RbfA"/>
    <property type="match status" value="1"/>
</dbReference>